<dbReference type="FunFam" id="1.10.287.2250:FF:000003">
    <property type="entry name" value="Cathepsin L"/>
    <property type="match status" value="1"/>
</dbReference>
<evidence type="ECO:0000256" key="14">
    <source>
        <dbReference type="ARBA" id="ARBA00074892"/>
    </source>
</evidence>
<accession>A0A3B3SHU7</accession>
<feature type="domain" description="Cathepsin propeptide inhibitor" evidence="17">
    <location>
        <begin position="27"/>
        <end position="87"/>
    </location>
</feature>
<dbReference type="Pfam" id="PF08246">
    <property type="entry name" value="Inhibitor_I29"/>
    <property type="match status" value="1"/>
</dbReference>
<dbReference type="Ensembl" id="ENSPKIT00000010388.1">
    <property type="protein sequence ID" value="ENSPKIP00000029591.1"/>
    <property type="gene ID" value="ENSPKIG00000010782.1"/>
</dbReference>
<evidence type="ECO:0000256" key="13">
    <source>
        <dbReference type="ARBA" id="ARBA00053917"/>
    </source>
</evidence>
<dbReference type="InterPro" id="IPR013201">
    <property type="entry name" value="Prot_inhib_I29"/>
</dbReference>
<dbReference type="InterPro" id="IPR025661">
    <property type="entry name" value="Pept_asp_AS"/>
</dbReference>
<keyword evidence="5" id="KW-0646">Protease inhibitor</keyword>
<dbReference type="AlphaFoldDB" id="A0A3B3SHU7"/>
<organism evidence="18 19">
    <name type="scientific">Paramormyrops kingsleyae</name>
    <dbReference type="NCBI Taxonomy" id="1676925"/>
    <lineage>
        <taxon>Eukaryota</taxon>
        <taxon>Metazoa</taxon>
        <taxon>Chordata</taxon>
        <taxon>Craniata</taxon>
        <taxon>Vertebrata</taxon>
        <taxon>Euteleostomi</taxon>
        <taxon>Actinopterygii</taxon>
        <taxon>Neopterygii</taxon>
        <taxon>Teleostei</taxon>
        <taxon>Osteoglossocephala</taxon>
        <taxon>Osteoglossomorpha</taxon>
        <taxon>Osteoglossiformes</taxon>
        <taxon>Mormyridae</taxon>
        <taxon>Paramormyrops</taxon>
    </lineage>
</organism>
<dbReference type="SMART" id="SM00645">
    <property type="entry name" value="Pept_C1"/>
    <property type="match status" value="1"/>
</dbReference>
<dbReference type="GeneTree" id="ENSGT00940000155176"/>
<comment type="subcellular location">
    <subcellularLocation>
        <location evidence="1">Vacuole</location>
    </subcellularLocation>
</comment>
<evidence type="ECO:0000256" key="1">
    <source>
        <dbReference type="ARBA" id="ARBA00004116"/>
    </source>
</evidence>
<keyword evidence="3" id="KW-0926">Vacuole</keyword>
<evidence type="ECO:0000256" key="2">
    <source>
        <dbReference type="ARBA" id="ARBA00008455"/>
    </source>
</evidence>
<sequence length="330" mass="36617">MMWRFLFIAALSGGAAALVSQDLDQHWEMWKSTHNKSYQRKNEELIRRQTWEKNLQLITLHNLEFSMGMHTYDLAMNHLGDLTTKEIFSKLAMTRVPSNFKSEPSAIVGSSGAAVPDAFDWREKGYVTEVKMQGACGACWAFSAVGALEGQLMKTQGKLVSLSPQNLVDCSSKYGNKGCNGGFMNEAFQYVIDNQGIDSDASYPYTAHDDPCKYNPANRAANCTRYSFLPEGNEDALKEAVATIGPISVAIDATRPTFAFFRSGIYNDPTCTQKINHAVLVVGYGTLNGADYWIVKNSWGKTFGEQGYIKMSRNNKDQCGIALYGCYPVM</sequence>
<dbReference type="SUPFAM" id="SSF54001">
    <property type="entry name" value="Cysteine proteinases"/>
    <property type="match status" value="1"/>
</dbReference>
<dbReference type="GO" id="GO:0008234">
    <property type="term" value="F:cysteine-type peptidase activity"/>
    <property type="evidence" value="ECO:0007669"/>
    <property type="project" value="UniProtKB-KW"/>
</dbReference>
<keyword evidence="10" id="KW-0865">Zymogen</keyword>
<evidence type="ECO:0000259" key="16">
    <source>
        <dbReference type="SMART" id="SM00645"/>
    </source>
</evidence>
<dbReference type="Proteomes" id="UP000261540">
    <property type="component" value="Unplaced"/>
</dbReference>
<dbReference type="InterPro" id="IPR000668">
    <property type="entry name" value="Peptidase_C1A_C"/>
</dbReference>
<proteinExistence type="inferred from homology"/>
<evidence type="ECO:0000256" key="5">
    <source>
        <dbReference type="ARBA" id="ARBA00022690"/>
    </source>
</evidence>
<evidence type="ECO:0000256" key="9">
    <source>
        <dbReference type="ARBA" id="ARBA00022807"/>
    </source>
</evidence>
<dbReference type="CDD" id="cd02248">
    <property type="entry name" value="Peptidase_C1A"/>
    <property type="match status" value="1"/>
</dbReference>
<keyword evidence="12" id="KW-0325">Glycoprotein</keyword>
<keyword evidence="7 15" id="KW-0732">Signal</keyword>
<dbReference type="InterPro" id="IPR025660">
    <property type="entry name" value="Pept_his_AS"/>
</dbReference>
<evidence type="ECO:0000256" key="10">
    <source>
        <dbReference type="ARBA" id="ARBA00023145"/>
    </source>
</evidence>
<feature type="signal peptide" evidence="15">
    <location>
        <begin position="1"/>
        <end position="17"/>
    </location>
</feature>
<keyword evidence="11" id="KW-1015">Disulfide bond</keyword>
<keyword evidence="4" id="KW-0645">Protease</keyword>
<dbReference type="GO" id="GO:0004869">
    <property type="term" value="F:cysteine-type endopeptidase inhibitor activity"/>
    <property type="evidence" value="ECO:0007669"/>
    <property type="project" value="UniProtKB-KW"/>
</dbReference>
<evidence type="ECO:0000256" key="3">
    <source>
        <dbReference type="ARBA" id="ARBA00022554"/>
    </source>
</evidence>
<feature type="chain" id="PRO_5018638296" description="Cystein proteinase inhibitor protein salarin" evidence="15">
    <location>
        <begin position="18"/>
        <end position="330"/>
    </location>
</feature>
<dbReference type="InterPro" id="IPR038765">
    <property type="entry name" value="Papain-like_cys_pep_sf"/>
</dbReference>
<keyword evidence="19" id="KW-1185">Reference proteome</keyword>
<dbReference type="PROSITE" id="PS00139">
    <property type="entry name" value="THIOL_PROTEASE_CYS"/>
    <property type="match status" value="1"/>
</dbReference>
<evidence type="ECO:0000256" key="8">
    <source>
        <dbReference type="ARBA" id="ARBA00022801"/>
    </source>
</evidence>
<keyword evidence="9" id="KW-0788">Thiol protease</keyword>
<dbReference type="FunFam" id="3.90.70.10:FF:000006">
    <property type="entry name" value="Cathepsin S"/>
    <property type="match status" value="1"/>
</dbReference>
<dbReference type="Gene3D" id="3.90.70.10">
    <property type="entry name" value="Cysteine proteinases"/>
    <property type="match status" value="1"/>
</dbReference>
<dbReference type="PROSITE" id="PS00640">
    <property type="entry name" value="THIOL_PROTEASE_ASN"/>
    <property type="match status" value="1"/>
</dbReference>
<reference evidence="18" key="1">
    <citation type="submission" date="2025-08" db="UniProtKB">
        <authorList>
            <consortium name="Ensembl"/>
        </authorList>
    </citation>
    <scope>IDENTIFICATION</scope>
</reference>
<comment type="function">
    <text evidence="13">Inhibits papain and ficin (cysteine proteinases) but not trypsin (a serine proteinase).</text>
</comment>
<keyword evidence="8" id="KW-0378">Hydrolase</keyword>
<dbReference type="PRINTS" id="PR00705">
    <property type="entry name" value="PAPAIN"/>
</dbReference>
<evidence type="ECO:0000256" key="7">
    <source>
        <dbReference type="ARBA" id="ARBA00022729"/>
    </source>
</evidence>
<dbReference type="GO" id="GO:0006508">
    <property type="term" value="P:proteolysis"/>
    <property type="evidence" value="ECO:0007669"/>
    <property type="project" value="UniProtKB-KW"/>
</dbReference>
<dbReference type="STRING" id="1676925.ENSPKIP00000029591"/>
<dbReference type="InterPro" id="IPR000169">
    <property type="entry name" value="Pept_cys_AS"/>
</dbReference>
<evidence type="ECO:0000256" key="4">
    <source>
        <dbReference type="ARBA" id="ARBA00022670"/>
    </source>
</evidence>
<dbReference type="OrthoDB" id="190265at2759"/>
<name>A0A3B3SHU7_9TELE</name>
<protein>
    <recommendedName>
        <fullName evidence="14">Cystein proteinase inhibitor protein salarin</fullName>
    </recommendedName>
</protein>
<dbReference type="Pfam" id="PF00112">
    <property type="entry name" value="Peptidase_C1"/>
    <property type="match status" value="1"/>
</dbReference>
<evidence type="ECO:0000313" key="18">
    <source>
        <dbReference type="Ensembl" id="ENSPKIP00000029591.1"/>
    </source>
</evidence>
<dbReference type="PANTHER" id="PTHR12411">
    <property type="entry name" value="CYSTEINE PROTEASE FAMILY C1-RELATED"/>
    <property type="match status" value="1"/>
</dbReference>
<comment type="similarity">
    <text evidence="2">Belongs to the peptidase C1 family.</text>
</comment>
<dbReference type="PROSITE" id="PS00639">
    <property type="entry name" value="THIOL_PROTEASE_HIS"/>
    <property type="match status" value="1"/>
</dbReference>
<evidence type="ECO:0000256" key="11">
    <source>
        <dbReference type="ARBA" id="ARBA00023157"/>
    </source>
</evidence>
<evidence type="ECO:0000256" key="6">
    <source>
        <dbReference type="ARBA" id="ARBA00022704"/>
    </source>
</evidence>
<dbReference type="InterPro" id="IPR013128">
    <property type="entry name" value="Peptidase_C1A"/>
</dbReference>
<dbReference type="GO" id="GO:0005615">
    <property type="term" value="C:extracellular space"/>
    <property type="evidence" value="ECO:0007669"/>
    <property type="project" value="UniProtKB-ARBA"/>
</dbReference>
<reference evidence="18" key="2">
    <citation type="submission" date="2025-09" db="UniProtKB">
        <authorList>
            <consortium name="Ensembl"/>
        </authorList>
    </citation>
    <scope>IDENTIFICATION</scope>
</reference>
<dbReference type="SMART" id="SM00848">
    <property type="entry name" value="Inhibitor_I29"/>
    <property type="match status" value="1"/>
</dbReference>
<keyword evidence="6" id="KW-0789">Thiol protease inhibitor</keyword>
<evidence type="ECO:0000313" key="19">
    <source>
        <dbReference type="Proteomes" id="UP000261540"/>
    </source>
</evidence>
<dbReference type="InterPro" id="IPR039417">
    <property type="entry name" value="Peptidase_C1A_papain-like"/>
</dbReference>
<evidence type="ECO:0000256" key="12">
    <source>
        <dbReference type="ARBA" id="ARBA00023180"/>
    </source>
</evidence>
<dbReference type="GO" id="GO:0005773">
    <property type="term" value="C:vacuole"/>
    <property type="evidence" value="ECO:0007669"/>
    <property type="project" value="UniProtKB-SubCell"/>
</dbReference>
<feature type="domain" description="Peptidase C1A papain C-terminal" evidence="16">
    <location>
        <begin position="115"/>
        <end position="329"/>
    </location>
</feature>
<evidence type="ECO:0000259" key="17">
    <source>
        <dbReference type="SMART" id="SM00848"/>
    </source>
</evidence>
<evidence type="ECO:0000256" key="15">
    <source>
        <dbReference type="SAM" id="SignalP"/>
    </source>
</evidence>